<protein>
    <submittedName>
        <fullName evidence="3">Uncharacterized protein</fullName>
    </submittedName>
</protein>
<evidence type="ECO:0000313" key="3">
    <source>
        <dbReference type="EMBL" id="RWA13307.1"/>
    </source>
</evidence>
<feature type="region of interest" description="Disordered" evidence="2">
    <location>
        <begin position="1"/>
        <end position="23"/>
    </location>
</feature>
<dbReference type="AlphaFoldDB" id="A0A439DFW2"/>
<sequence>MPKSISTDTELSSPPELLNDSDSTYKRRVSEITLLDIQQGKRWVDTLTKEEEAFELNRERLVERREAINEELTALQSRLVRERNAIESKLDALRKRRKDAKENIRVAEKAFKTGRTEAKISDELWSLYEKFCAAAFLKPDPNEEVLVLDNIPREEFKDMFINYDPEFADARRMGLFGMGGHWRCDRITTHSPSGRPFKYTSEFKKLKYTTRSLRRWDERFPKLYASAIEAAKNGSTAALEMLVALPDADDSGASGKLFEFAYVEPLDPNLKQEGRWEFRACHDLYRPMKSEERRESIIRRYDLSFMVTE</sequence>
<dbReference type="Proteomes" id="UP000286045">
    <property type="component" value="Unassembled WGS sequence"/>
</dbReference>
<name>A0A439DFW2_9PEZI</name>
<accession>A0A439DFW2</accession>
<dbReference type="EMBL" id="RYZI01000030">
    <property type="protein sequence ID" value="RWA13307.1"/>
    <property type="molecule type" value="Genomic_DNA"/>
</dbReference>
<feature type="coiled-coil region" evidence="1">
    <location>
        <begin position="44"/>
        <end position="110"/>
    </location>
</feature>
<evidence type="ECO:0000313" key="4">
    <source>
        <dbReference type="Proteomes" id="UP000286045"/>
    </source>
</evidence>
<proteinExistence type="predicted"/>
<comment type="caution">
    <text evidence="3">The sequence shown here is derived from an EMBL/GenBank/DDBJ whole genome shotgun (WGS) entry which is preliminary data.</text>
</comment>
<keyword evidence="4" id="KW-1185">Reference proteome</keyword>
<keyword evidence="1" id="KW-0175">Coiled coil</keyword>
<gene>
    <name evidence="3" type="ORF">EKO27_g1838</name>
</gene>
<reference evidence="3 4" key="1">
    <citation type="submission" date="2018-12" db="EMBL/GenBank/DDBJ databases">
        <title>Draft genome sequence of Xylaria grammica IHI A82.</title>
        <authorList>
            <person name="Buettner E."/>
            <person name="Kellner H."/>
        </authorList>
    </citation>
    <scope>NUCLEOTIDE SEQUENCE [LARGE SCALE GENOMIC DNA]</scope>
    <source>
        <strain evidence="3 4">IHI A82</strain>
    </source>
</reference>
<feature type="compositionally biased region" description="Polar residues" evidence="2">
    <location>
        <begin position="1"/>
        <end position="12"/>
    </location>
</feature>
<evidence type="ECO:0000256" key="2">
    <source>
        <dbReference type="SAM" id="MobiDB-lite"/>
    </source>
</evidence>
<evidence type="ECO:0000256" key="1">
    <source>
        <dbReference type="SAM" id="Coils"/>
    </source>
</evidence>
<organism evidence="3 4">
    <name type="scientific">Xylaria grammica</name>
    <dbReference type="NCBI Taxonomy" id="363999"/>
    <lineage>
        <taxon>Eukaryota</taxon>
        <taxon>Fungi</taxon>
        <taxon>Dikarya</taxon>
        <taxon>Ascomycota</taxon>
        <taxon>Pezizomycotina</taxon>
        <taxon>Sordariomycetes</taxon>
        <taxon>Xylariomycetidae</taxon>
        <taxon>Xylariales</taxon>
        <taxon>Xylariaceae</taxon>
        <taxon>Xylaria</taxon>
    </lineage>
</organism>